<proteinExistence type="predicted"/>
<evidence type="ECO:0000313" key="2">
    <source>
        <dbReference type="Proteomes" id="UP001163324"/>
    </source>
</evidence>
<dbReference type="EMBL" id="CM047950">
    <property type="protein sequence ID" value="KAI9895991.1"/>
    <property type="molecule type" value="Genomic_DNA"/>
</dbReference>
<evidence type="ECO:0000313" key="1">
    <source>
        <dbReference type="EMBL" id="KAI9895991.1"/>
    </source>
</evidence>
<protein>
    <submittedName>
        <fullName evidence="1">Uncharacterized protein</fullName>
    </submittedName>
</protein>
<gene>
    <name evidence="1" type="ORF">N3K66_009060</name>
</gene>
<sequence length="185" mass="20796">MLCFKLSRGAIDIAKSIRTYEENYEAVPKNRIWRLPDATNPVNKPESAAIKLLRLFHKEEEFIAAQNSCHRRGTQMELAKMEVLWVAGRMGLEKGEVAYIIRIPAPVRSNSSHTASTKEHTSLLNSLLQQDLEFSPKDAMQDPENRVLNNVGDCVRLQGEGSLCPSNGGYNALVLLFKEQKLLSE</sequence>
<accession>A0ACC0UPF2</accession>
<comment type="caution">
    <text evidence="1">The sequence shown here is derived from an EMBL/GenBank/DDBJ whole genome shotgun (WGS) entry which is preliminary data.</text>
</comment>
<dbReference type="Proteomes" id="UP001163324">
    <property type="component" value="Chromosome 11"/>
</dbReference>
<reference evidence="1" key="1">
    <citation type="submission" date="2022-10" db="EMBL/GenBank/DDBJ databases">
        <title>Complete Genome of Trichothecium roseum strain YXFP-22015, a Plant Pathogen Isolated from Citrus.</title>
        <authorList>
            <person name="Wang Y."/>
            <person name="Zhu L."/>
        </authorList>
    </citation>
    <scope>NUCLEOTIDE SEQUENCE</scope>
    <source>
        <strain evidence="1">YXFP-22015</strain>
    </source>
</reference>
<keyword evidence="2" id="KW-1185">Reference proteome</keyword>
<organism evidence="1 2">
    <name type="scientific">Trichothecium roseum</name>
    <dbReference type="NCBI Taxonomy" id="47278"/>
    <lineage>
        <taxon>Eukaryota</taxon>
        <taxon>Fungi</taxon>
        <taxon>Dikarya</taxon>
        <taxon>Ascomycota</taxon>
        <taxon>Pezizomycotina</taxon>
        <taxon>Sordariomycetes</taxon>
        <taxon>Hypocreomycetidae</taxon>
        <taxon>Hypocreales</taxon>
        <taxon>Hypocreales incertae sedis</taxon>
        <taxon>Trichothecium</taxon>
    </lineage>
</organism>
<name>A0ACC0UPF2_9HYPO</name>